<protein>
    <submittedName>
        <fullName evidence="3">EOG090X085T</fullName>
    </submittedName>
</protein>
<dbReference type="SUPFAM" id="SSF102645">
    <property type="entry name" value="CoaB-like"/>
    <property type="match status" value="1"/>
</dbReference>
<name>A0A9N6ZEV0_9CRUS</name>
<proteinExistence type="inferred from homology"/>
<feature type="domain" description="DNA/pantothenate metabolism flavoprotein C-terminal" evidence="2">
    <location>
        <begin position="170"/>
        <end position="259"/>
    </location>
</feature>
<evidence type="ECO:0000313" key="3">
    <source>
        <dbReference type="EMBL" id="CAG4634865.1"/>
    </source>
</evidence>
<dbReference type="EMBL" id="OC978210">
    <property type="protein sequence ID" value="CAG4634865.1"/>
    <property type="molecule type" value="Genomic_DNA"/>
</dbReference>
<dbReference type="PANTHER" id="PTHR12290">
    <property type="entry name" value="CORNICHON-RELATED"/>
    <property type="match status" value="1"/>
</dbReference>
<reference evidence="3" key="1">
    <citation type="submission" date="2021-04" db="EMBL/GenBank/DDBJ databases">
        <authorList>
            <person name="Cornetti L."/>
        </authorList>
    </citation>
    <scope>NUCLEOTIDE SEQUENCE</scope>
</reference>
<comment type="similarity">
    <text evidence="1">Belongs to the PPC synthetase family.</text>
</comment>
<gene>
    <name evidence="3" type="primary">EOG090X085T</name>
</gene>
<dbReference type="AlphaFoldDB" id="A0A9N6ZEV0"/>
<dbReference type="GO" id="GO:0003824">
    <property type="term" value="F:catalytic activity"/>
    <property type="evidence" value="ECO:0007669"/>
    <property type="project" value="UniProtKB-ARBA"/>
</dbReference>
<organism evidence="3">
    <name type="scientific">Alona affinis</name>
    <dbReference type="NCBI Taxonomy" id="381656"/>
    <lineage>
        <taxon>Eukaryota</taxon>
        <taxon>Metazoa</taxon>
        <taxon>Ecdysozoa</taxon>
        <taxon>Arthropoda</taxon>
        <taxon>Crustacea</taxon>
        <taxon>Branchiopoda</taxon>
        <taxon>Diplostraca</taxon>
        <taxon>Cladocera</taxon>
        <taxon>Anomopoda</taxon>
        <taxon>Chydoridae</taxon>
        <taxon>Alona</taxon>
    </lineage>
</organism>
<dbReference type="Pfam" id="PF04127">
    <property type="entry name" value="DFP"/>
    <property type="match status" value="2"/>
</dbReference>
<accession>A0A9N6ZEV0</accession>
<feature type="domain" description="DNA/pantothenate metabolism flavoprotein C-terminal" evidence="2">
    <location>
        <begin position="39"/>
        <end position="93"/>
    </location>
</feature>
<dbReference type="InterPro" id="IPR007085">
    <property type="entry name" value="DNA/pantothenate-metab_flavo_C"/>
</dbReference>
<evidence type="ECO:0000259" key="2">
    <source>
        <dbReference type="Pfam" id="PF04127"/>
    </source>
</evidence>
<dbReference type="InterPro" id="IPR035929">
    <property type="entry name" value="CoaB-like_sf"/>
</dbReference>
<dbReference type="Gene3D" id="3.40.50.10300">
    <property type="entry name" value="CoaB-like"/>
    <property type="match status" value="1"/>
</dbReference>
<dbReference type="GO" id="GO:0015937">
    <property type="term" value="P:coenzyme A biosynthetic process"/>
    <property type="evidence" value="ECO:0007669"/>
    <property type="project" value="UniProtKB-ARBA"/>
</dbReference>
<evidence type="ECO:0000256" key="1">
    <source>
        <dbReference type="ARBA" id="ARBA00005703"/>
    </source>
</evidence>
<sequence>MEKDEWDVFFDENPKPTNFEENVAHIHSFCEKSASTKTRVALVTSGGTTVPLEQNTVRFIDNFSAGTRGSASAEYFLEAGYHVIFLHRSKSLEPFSRHFTGRNFLNMLQVIPDDDGIHVKEEDKHELRSLAEKYQRYEQHLIMVSFNSLSDYLWLLRATAREMHILGPSALLFLAAAVSDFYIPINQMPNHKIQSSRGPLSLSLQLVPKMLGPLVSIWAPNAFTVSFKLETNEELLETKAKEALEKYHHHIVIGNLLHTRKVYVILIDQSCQSEEIRLSPCELKAGTEIESKIVDSLKLRHEQYFANHKTG</sequence>